<dbReference type="Proteomes" id="UP000231960">
    <property type="component" value="Unassembled WGS sequence"/>
</dbReference>
<feature type="transmembrane region" description="Helical" evidence="9">
    <location>
        <begin position="88"/>
        <end position="110"/>
    </location>
</feature>
<dbReference type="PANTHER" id="PTHR11562">
    <property type="entry name" value="CATION EFFLUX PROTEIN/ ZINC TRANSPORTER"/>
    <property type="match status" value="1"/>
</dbReference>
<keyword evidence="5" id="KW-0864">Zinc transport</keyword>
<name>A0A2M9R2Z3_9FLAO</name>
<sequence length="310" mass="34021">MDNHHEHTHCSGHNHSKQNALSLAFWLNLLFSIIEVVGGILTNSTAIIADAFHDFMDAGAIGLAILMEKISGRKRTSRFSYGFKRFSLLSALGLSLFLLAGSVTMIISAYNSFINPKKVHSIGMLGLAILGLAVNGFAFLRIKNSGGHHHSHSQGSHNHNSQSIMLHLLEDVLGWAAVLIGAVIIYFTGWNWIDGVLTIGIALFIGFNASKNLINTIKVMLQSVPENVNISQLQTELLQIDGISNIHDIHVWSLDGSYHVGSVHAVVNNSTSKFGQDIMNNIISLMKKHHIDHSTVQIETQDNHCDLHNC</sequence>
<dbReference type="InterPro" id="IPR027470">
    <property type="entry name" value="Cation_efflux_CTD"/>
</dbReference>
<evidence type="ECO:0000313" key="13">
    <source>
        <dbReference type="Proteomes" id="UP000231960"/>
    </source>
</evidence>
<evidence type="ECO:0000256" key="2">
    <source>
        <dbReference type="ARBA" id="ARBA00008873"/>
    </source>
</evidence>
<reference evidence="12 13" key="1">
    <citation type="submission" date="2017-06" db="EMBL/GenBank/DDBJ databases">
        <title>Description of Avrilella dinanensis gen. nov. sp. nov.</title>
        <authorList>
            <person name="Leyer C."/>
            <person name="Sassi M."/>
            <person name="Minet J."/>
            <person name="Kayal S."/>
            <person name="Cattoir V."/>
        </authorList>
    </citation>
    <scope>NUCLEOTIDE SEQUENCE [LARGE SCALE GENOMIC DNA]</scope>
    <source>
        <strain evidence="12 13">UR159</strain>
    </source>
</reference>
<evidence type="ECO:0000256" key="8">
    <source>
        <dbReference type="ARBA" id="ARBA00023136"/>
    </source>
</evidence>
<evidence type="ECO:0000256" key="7">
    <source>
        <dbReference type="ARBA" id="ARBA00023065"/>
    </source>
</evidence>
<dbReference type="Pfam" id="PF01545">
    <property type="entry name" value="Cation_efflux"/>
    <property type="match status" value="1"/>
</dbReference>
<dbReference type="SUPFAM" id="SSF161111">
    <property type="entry name" value="Cation efflux protein transmembrane domain-like"/>
    <property type="match status" value="1"/>
</dbReference>
<feature type="transmembrane region" description="Helical" evidence="9">
    <location>
        <begin position="122"/>
        <end position="142"/>
    </location>
</feature>
<feature type="domain" description="Cation efflux protein cytoplasmic" evidence="11">
    <location>
        <begin position="225"/>
        <end position="300"/>
    </location>
</feature>
<evidence type="ECO:0000256" key="6">
    <source>
        <dbReference type="ARBA" id="ARBA00022989"/>
    </source>
</evidence>
<dbReference type="RefSeq" id="WP_100676799.1">
    <property type="nucleotide sequence ID" value="NZ_NIPO01000001.1"/>
</dbReference>
<organism evidence="12 13">
    <name type="scientific">Avrilella dinanensis</name>
    <dbReference type="NCBI Taxonomy" id="2008672"/>
    <lineage>
        <taxon>Bacteria</taxon>
        <taxon>Pseudomonadati</taxon>
        <taxon>Bacteroidota</taxon>
        <taxon>Flavobacteriia</taxon>
        <taxon>Flavobacteriales</taxon>
        <taxon>Flavobacteriaceae</taxon>
        <taxon>Avrilella</taxon>
    </lineage>
</organism>
<keyword evidence="3" id="KW-0813">Transport</keyword>
<accession>A0A2M9R2Z3</accession>
<keyword evidence="8 9" id="KW-0472">Membrane</keyword>
<dbReference type="SUPFAM" id="SSF160240">
    <property type="entry name" value="Cation efflux protein cytoplasmic domain-like"/>
    <property type="match status" value="1"/>
</dbReference>
<protein>
    <submittedName>
        <fullName evidence="12">Cation transporter</fullName>
    </submittedName>
</protein>
<feature type="transmembrane region" description="Helical" evidence="9">
    <location>
        <begin position="20"/>
        <end position="41"/>
    </location>
</feature>
<evidence type="ECO:0000259" key="11">
    <source>
        <dbReference type="Pfam" id="PF16916"/>
    </source>
</evidence>
<evidence type="ECO:0000313" key="12">
    <source>
        <dbReference type="EMBL" id="PJR03230.1"/>
    </source>
</evidence>
<dbReference type="AlphaFoldDB" id="A0A2M9R2Z3"/>
<feature type="domain" description="Cation efflux protein transmembrane" evidence="10">
    <location>
        <begin position="23"/>
        <end position="221"/>
    </location>
</feature>
<keyword evidence="6 9" id="KW-1133">Transmembrane helix</keyword>
<dbReference type="OrthoDB" id="9809646at2"/>
<keyword evidence="5" id="KW-0862">Zinc</keyword>
<comment type="subcellular location">
    <subcellularLocation>
        <location evidence="1">Membrane</location>
        <topology evidence="1">Multi-pass membrane protein</topology>
    </subcellularLocation>
</comment>
<evidence type="ECO:0000256" key="5">
    <source>
        <dbReference type="ARBA" id="ARBA00022906"/>
    </source>
</evidence>
<evidence type="ECO:0000256" key="1">
    <source>
        <dbReference type="ARBA" id="ARBA00004141"/>
    </source>
</evidence>
<feature type="transmembrane region" description="Helical" evidence="9">
    <location>
        <begin position="163"/>
        <end position="186"/>
    </location>
</feature>
<keyword evidence="7" id="KW-0406">Ion transport</keyword>
<dbReference type="Gene3D" id="1.20.1510.10">
    <property type="entry name" value="Cation efflux protein transmembrane domain"/>
    <property type="match status" value="1"/>
</dbReference>
<dbReference type="InterPro" id="IPR036837">
    <property type="entry name" value="Cation_efflux_CTD_sf"/>
</dbReference>
<dbReference type="GO" id="GO:0005385">
    <property type="term" value="F:zinc ion transmembrane transporter activity"/>
    <property type="evidence" value="ECO:0007669"/>
    <property type="project" value="TreeGrafter"/>
</dbReference>
<evidence type="ECO:0000256" key="9">
    <source>
        <dbReference type="SAM" id="Phobius"/>
    </source>
</evidence>
<dbReference type="GO" id="GO:0005886">
    <property type="term" value="C:plasma membrane"/>
    <property type="evidence" value="ECO:0007669"/>
    <property type="project" value="TreeGrafter"/>
</dbReference>
<feature type="transmembrane region" description="Helical" evidence="9">
    <location>
        <begin position="47"/>
        <end position="67"/>
    </location>
</feature>
<evidence type="ECO:0000259" key="10">
    <source>
        <dbReference type="Pfam" id="PF01545"/>
    </source>
</evidence>
<keyword evidence="13" id="KW-1185">Reference proteome</keyword>
<evidence type="ECO:0000256" key="4">
    <source>
        <dbReference type="ARBA" id="ARBA00022692"/>
    </source>
</evidence>
<comment type="caution">
    <text evidence="12">The sequence shown here is derived from an EMBL/GenBank/DDBJ whole genome shotgun (WGS) entry which is preliminary data.</text>
</comment>
<dbReference type="NCBIfam" id="TIGR01297">
    <property type="entry name" value="CDF"/>
    <property type="match status" value="1"/>
</dbReference>
<dbReference type="Pfam" id="PF16916">
    <property type="entry name" value="ZT_dimer"/>
    <property type="match status" value="1"/>
</dbReference>
<evidence type="ECO:0000256" key="3">
    <source>
        <dbReference type="ARBA" id="ARBA00022448"/>
    </source>
</evidence>
<dbReference type="PANTHER" id="PTHR11562:SF17">
    <property type="entry name" value="RE54080P-RELATED"/>
    <property type="match status" value="1"/>
</dbReference>
<dbReference type="InterPro" id="IPR050681">
    <property type="entry name" value="CDF/SLC30A"/>
</dbReference>
<gene>
    <name evidence="12" type="ORF">CDL10_00985</name>
</gene>
<proteinExistence type="inferred from homology"/>
<dbReference type="EMBL" id="NIPO01000001">
    <property type="protein sequence ID" value="PJR03230.1"/>
    <property type="molecule type" value="Genomic_DNA"/>
</dbReference>
<dbReference type="InterPro" id="IPR027469">
    <property type="entry name" value="Cation_efflux_TMD_sf"/>
</dbReference>
<keyword evidence="4 9" id="KW-0812">Transmembrane</keyword>
<dbReference type="InterPro" id="IPR058533">
    <property type="entry name" value="Cation_efflux_TM"/>
</dbReference>
<dbReference type="InterPro" id="IPR002524">
    <property type="entry name" value="Cation_efflux"/>
</dbReference>
<feature type="transmembrane region" description="Helical" evidence="9">
    <location>
        <begin position="192"/>
        <end position="210"/>
    </location>
</feature>
<comment type="similarity">
    <text evidence="2">Belongs to the cation diffusion facilitator (CDF) transporter (TC 2.A.4) family. SLC30A subfamily.</text>
</comment>